<keyword evidence="5" id="KW-0999">Mitochondrion inner membrane</keyword>
<keyword evidence="1 5" id="KW-0489">Methyltransferase</keyword>
<dbReference type="EC" id="2.1.1.-" evidence="5"/>
<feature type="binding site" evidence="5">
    <location>
        <position position="229"/>
    </location>
    <ligand>
        <name>Mg(2+)</name>
        <dbReference type="ChEBI" id="CHEBI:18420"/>
    </ligand>
</feature>
<dbReference type="Pfam" id="PF08241">
    <property type="entry name" value="Methyltransf_11"/>
    <property type="match status" value="1"/>
</dbReference>
<keyword evidence="4 5" id="KW-0949">S-adenosyl-L-methionine</keyword>
<dbReference type="PANTHER" id="PTHR43464">
    <property type="entry name" value="METHYLTRANSFERASE"/>
    <property type="match status" value="1"/>
</dbReference>
<comment type="catalytic activity">
    <reaction evidence="5">
        <text>a 3-demethylubiquinol + S-adenosyl-L-methionine = a ubiquinol + S-adenosyl-L-homocysteine + H(+)</text>
        <dbReference type="Rhea" id="RHEA:44380"/>
        <dbReference type="Rhea" id="RHEA-COMP:9566"/>
        <dbReference type="Rhea" id="RHEA-COMP:10914"/>
        <dbReference type="ChEBI" id="CHEBI:15378"/>
        <dbReference type="ChEBI" id="CHEBI:17976"/>
        <dbReference type="ChEBI" id="CHEBI:57856"/>
        <dbReference type="ChEBI" id="CHEBI:59789"/>
        <dbReference type="ChEBI" id="CHEBI:84422"/>
        <dbReference type="EC" id="2.1.1.64"/>
    </reaction>
</comment>
<evidence type="ECO:0000256" key="2">
    <source>
        <dbReference type="ARBA" id="ARBA00022679"/>
    </source>
</evidence>
<comment type="cofactor">
    <cofactor evidence="5">
        <name>Mg(2+)</name>
        <dbReference type="ChEBI" id="CHEBI:18420"/>
    </cofactor>
</comment>
<feature type="binding site" evidence="5">
    <location>
        <position position="226"/>
    </location>
    <ligand>
        <name>Mg(2+)</name>
        <dbReference type="ChEBI" id="CHEBI:18420"/>
    </ligand>
</feature>
<dbReference type="EMBL" id="UYYF01004490">
    <property type="protein sequence ID" value="VDN04700.1"/>
    <property type="molecule type" value="Genomic_DNA"/>
</dbReference>
<evidence type="ECO:0000313" key="8">
    <source>
        <dbReference type="Proteomes" id="UP000276776"/>
    </source>
</evidence>
<dbReference type="EC" id="2.1.1.64" evidence="5"/>
<comment type="similarity">
    <text evidence="5">Belongs to the class I-like SAM-binding methyltransferase superfamily. UbiG/COQ3 family.</text>
</comment>
<dbReference type="AlphaFoldDB" id="A0A3P7KSQ6"/>
<feature type="domain" description="Methyltransferase type 11" evidence="6">
    <location>
        <begin position="152"/>
        <end position="253"/>
    </location>
</feature>
<evidence type="ECO:0000256" key="3">
    <source>
        <dbReference type="ARBA" id="ARBA00022688"/>
    </source>
</evidence>
<feature type="binding site" evidence="5">
    <location>
        <position position="175"/>
    </location>
    <ligand>
        <name>S-adenosyl-L-methionine</name>
        <dbReference type="ChEBI" id="CHEBI:59789"/>
    </ligand>
</feature>
<protein>
    <recommendedName>
        <fullName evidence="5">Ubiquinone biosynthesis O-methyltransferase, mitochondrial</fullName>
    </recommendedName>
    <alternativeName>
        <fullName evidence="5">3-demethylubiquinol 3-O-methyltransferase</fullName>
        <ecNumber evidence="5">2.1.1.64</ecNumber>
    </alternativeName>
    <alternativeName>
        <fullName evidence="5">3-demethylubiquinone 3-O-methyltransferase</fullName>
        <ecNumber evidence="5">2.1.1.-</ecNumber>
    </alternativeName>
    <alternativeName>
        <fullName evidence="5">Polyprenyldihydroxybenzoate methyltransferase</fullName>
        <ecNumber evidence="5">2.1.1.114</ecNumber>
    </alternativeName>
</protein>
<organism evidence="7 8">
    <name type="scientific">Thelazia callipaeda</name>
    <name type="common">Oriental eyeworm</name>
    <name type="synonym">Parasitic nematode</name>
    <dbReference type="NCBI Taxonomy" id="103827"/>
    <lineage>
        <taxon>Eukaryota</taxon>
        <taxon>Metazoa</taxon>
        <taxon>Ecdysozoa</taxon>
        <taxon>Nematoda</taxon>
        <taxon>Chromadorea</taxon>
        <taxon>Rhabditida</taxon>
        <taxon>Spirurina</taxon>
        <taxon>Spiruromorpha</taxon>
        <taxon>Thelazioidea</taxon>
        <taxon>Thelaziidae</taxon>
        <taxon>Thelazia</taxon>
    </lineage>
</organism>
<dbReference type="GO" id="GO:0046872">
    <property type="term" value="F:metal ion binding"/>
    <property type="evidence" value="ECO:0007669"/>
    <property type="project" value="UniProtKB-KW"/>
</dbReference>
<comment type="catalytic activity">
    <reaction evidence="5">
        <text>a 3-demethylubiquinone + S-adenosyl-L-methionine = a ubiquinone + S-adenosyl-L-homocysteine</text>
        <dbReference type="Rhea" id="RHEA:81215"/>
        <dbReference type="Rhea" id="RHEA-COMP:9565"/>
        <dbReference type="Rhea" id="RHEA-COMP:19654"/>
        <dbReference type="ChEBI" id="CHEBI:16389"/>
        <dbReference type="ChEBI" id="CHEBI:57856"/>
        <dbReference type="ChEBI" id="CHEBI:59789"/>
        <dbReference type="ChEBI" id="CHEBI:231825"/>
    </reaction>
</comment>
<feature type="binding site" evidence="5">
    <location>
        <position position="225"/>
    </location>
    <ligand>
        <name>S-adenosyl-L-methionine</name>
        <dbReference type="ChEBI" id="CHEBI:59789"/>
    </ligand>
</feature>
<dbReference type="HAMAP" id="MF_00472">
    <property type="entry name" value="UbiG"/>
    <property type="match status" value="1"/>
</dbReference>
<dbReference type="Gene3D" id="3.40.50.150">
    <property type="entry name" value="Vaccinia Virus protein VP39"/>
    <property type="match status" value="1"/>
</dbReference>
<dbReference type="UniPathway" id="UPA00232"/>
<evidence type="ECO:0000256" key="1">
    <source>
        <dbReference type="ARBA" id="ARBA00022603"/>
    </source>
</evidence>
<comment type="pathway">
    <text evidence="5">Cofactor biosynthesis; ubiquinone biosynthesis.</text>
</comment>
<dbReference type="InterPro" id="IPR029063">
    <property type="entry name" value="SAM-dependent_MTases_sf"/>
</dbReference>
<dbReference type="InterPro" id="IPR013216">
    <property type="entry name" value="Methyltransf_11"/>
</dbReference>
<dbReference type="STRING" id="103827.A0A3P7KSQ6"/>
<feature type="binding site" evidence="5">
    <location>
        <position position="230"/>
    </location>
    <ligand>
        <name>Mg(2+)</name>
        <dbReference type="ChEBI" id="CHEBI:18420"/>
    </ligand>
</feature>
<reference evidence="7 8" key="1">
    <citation type="submission" date="2018-11" db="EMBL/GenBank/DDBJ databases">
        <authorList>
            <consortium name="Pathogen Informatics"/>
        </authorList>
    </citation>
    <scope>NUCLEOTIDE SEQUENCE [LARGE SCALE GENOMIC DNA]</scope>
</reference>
<keyword evidence="3 5" id="KW-0831">Ubiquinone biosynthesis</keyword>
<comment type="subcellular location">
    <subcellularLocation>
        <location evidence="5">Mitochondrion inner membrane</location>
        <topology evidence="5">Peripheral membrane protein</topology>
        <orientation evidence="5">Matrix side</orientation>
    </subcellularLocation>
</comment>
<dbReference type="CDD" id="cd02440">
    <property type="entry name" value="AdoMet_MTases"/>
    <property type="match status" value="1"/>
</dbReference>
<feature type="binding site" evidence="5">
    <location>
        <position position="154"/>
    </location>
    <ligand>
        <name>S-adenosyl-L-methionine</name>
        <dbReference type="ChEBI" id="CHEBI:59789"/>
    </ligand>
</feature>
<gene>
    <name evidence="7" type="ORF">TCLT_LOCUS7262</name>
</gene>
<comment type="subunit">
    <text evidence="5">Component of a multi-subunit COQ enzyme complex.</text>
</comment>
<accession>A0A3P7KSQ6</accession>
<dbReference type="EC" id="2.1.1.114" evidence="5"/>
<keyword evidence="5" id="KW-0496">Mitochondrion</keyword>
<dbReference type="NCBIfam" id="TIGR01983">
    <property type="entry name" value="UbiG"/>
    <property type="match status" value="1"/>
</dbReference>
<evidence type="ECO:0000256" key="4">
    <source>
        <dbReference type="ARBA" id="ARBA00022691"/>
    </source>
</evidence>
<dbReference type="GO" id="GO:0031314">
    <property type="term" value="C:extrinsic component of mitochondrial inner membrane"/>
    <property type="evidence" value="ECO:0007669"/>
    <property type="project" value="UniProtKB-UniRule"/>
</dbReference>
<comment type="catalytic activity">
    <reaction evidence="5">
        <text>a 3,4-dihydroxy-5-(all-trans-polyprenyl)benzoate + S-adenosyl-L-methionine = a 4-hydroxy-3-methoxy-5-(all-trans-polyprenyl)benzoate + S-adenosyl-L-homocysteine + H(+)</text>
        <dbReference type="Rhea" id="RHEA:44452"/>
        <dbReference type="Rhea" id="RHEA-COMP:10930"/>
        <dbReference type="Rhea" id="RHEA-COMP:10931"/>
        <dbReference type="ChEBI" id="CHEBI:15378"/>
        <dbReference type="ChEBI" id="CHEBI:57856"/>
        <dbReference type="ChEBI" id="CHEBI:59789"/>
        <dbReference type="ChEBI" id="CHEBI:64694"/>
        <dbReference type="ChEBI" id="CHEBI:84443"/>
        <dbReference type="EC" id="2.1.1.114"/>
    </reaction>
</comment>
<dbReference type="InterPro" id="IPR010233">
    <property type="entry name" value="UbiG_MeTrfase"/>
</dbReference>
<dbReference type="GO" id="GO:0120537">
    <property type="term" value="F:3-demethylubiquinone 3-O-methyltransferase activity"/>
    <property type="evidence" value="ECO:0007669"/>
    <property type="project" value="RHEA"/>
</dbReference>
<keyword evidence="5" id="KW-0472">Membrane</keyword>
<dbReference type="SUPFAM" id="SSF53335">
    <property type="entry name" value="S-adenosyl-L-methionine-dependent methyltransferases"/>
    <property type="match status" value="1"/>
</dbReference>
<keyword evidence="5" id="KW-0460">Magnesium</keyword>
<keyword evidence="2 5" id="KW-0808">Transferase</keyword>
<sequence length="338" mass="38220">MFIEYCRQRVAPDIYKTFLLHDIPLPVFRSALKKQFSDNSHLTDIRVIDRKIAECREMFVDLLQSPCFASTFKRLFLVTRKQHLYFKRRQQTSVDLSDVKTFAKLSSEWAKEDGAFKALHSLNRLRLPLIVNTVGKKAQKAHESLLGLRIADVGSGGGILTFPLVRLGADVDAIDASNEVIASAKDAENCLREEKNGSGKATFHCSSIENFAAKNAGRFDAVIASEILEHVVDLELFVKSCVHLLHNSGTLFFTTINKTVLSRLVTIWIAEDVLNIVPSGVHDWSKFVEPQFLQMILEENNCCVRLVHGMLYNPFANRWSWCQNTAMNYALVATKNQQ</sequence>
<dbReference type="GO" id="GO:0010420">
    <property type="term" value="F:polyprenyldihydroxybenzoate methyltransferase activity"/>
    <property type="evidence" value="ECO:0007669"/>
    <property type="project" value="UniProtKB-UniRule"/>
</dbReference>
<keyword evidence="5" id="KW-0479">Metal-binding</keyword>
<evidence type="ECO:0000313" key="7">
    <source>
        <dbReference type="EMBL" id="VDN04700.1"/>
    </source>
</evidence>
<dbReference type="GO" id="GO:0032259">
    <property type="term" value="P:methylation"/>
    <property type="evidence" value="ECO:0007669"/>
    <property type="project" value="UniProtKB-KW"/>
</dbReference>
<dbReference type="PANTHER" id="PTHR43464:SF19">
    <property type="entry name" value="UBIQUINONE BIOSYNTHESIS O-METHYLTRANSFERASE, MITOCHONDRIAL"/>
    <property type="match status" value="1"/>
</dbReference>
<evidence type="ECO:0000259" key="6">
    <source>
        <dbReference type="Pfam" id="PF08241"/>
    </source>
</evidence>
<name>A0A3P7KSQ6_THECL</name>
<feature type="binding site" evidence="5">
    <location>
        <position position="126"/>
    </location>
    <ligand>
        <name>S-adenosyl-L-methionine</name>
        <dbReference type="ChEBI" id="CHEBI:59789"/>
    </ligand>
</feature>
<evidence type="ECO:0000256" key="5">
    <source>
        <dbReference type="HAMAP-Rule" id="MF_03190"/>
    </source>
</evidence>
<proteinExistence type="inferred from homology"/>
<comment type="function">
    <text evidence="5">O-methyltransferase required for two non-consecutive steps during ubiquinone biosynthesis. Catalyzes the 2 O-methylation of 3,4-dihydroxy-5-(all-trans-polyprenyl)benzoic acid into 4-hydroxy-3-methoxy-5-(all-trans-polyprenyl)benzoic acid. Also catalyzes the last step of ubiquinone biosynthesis by mediating methylation of 3-demethylubiquinone into ubiquinone. Also able to mediate the methylation of 3-demethylubiquinol into ubiquinol.</text>
</comment>
<keyword evidence="8" id="KW-1185">Reference proteome</keyword>
<dbReference type="OrthoDB" id="3265906at2759"/>
<dbReference type="GO" id="GO:0061542">
    <property type="term" value="F:3-demethylubiquinol 3-O-methyltransferase activity"/>
    <property type="evidence" value="ECO:0007669"/>
    <property type="project" value="UniProtKB-UniRule"/>
</dbReference>
<dbReference type="Proteomes" id="UP000276776">
    <property type="component" value="Unassembled WGS sequence"/>
</dbReference>